<sequence length="41" mass="4212">MPGPSIYTPEGTFAFMLTALGLALVAAIVYLVVFTGATIPP</sequence>
<accession>A0A419VY10</accession>
<dbReference type="EMBL" id="RAPO01000006">
    <property type="protein sequence ID" value="RKD88064.1"/>
    <property type="molecule type" value="Genomic_DNA"/>
</dbReference>
<comment type="caution">
    <text evidence="2">The sequence shown here is derived from an EMBL/GenBank/DDBJ whole genome shotgun (WGS) entry which is preliminary data.</text>
</comment>
<dbReference type="RefSeq" id="WP_013879478.1">
    <property type="nucleotide sequence ID" value="NZ_RAPO01000006.1"/>
</dbReference>
<reference evidence="2 3" key="1">
    <citation type="submission" date="2018-09" db="EMBL/GenBank/DDBJ databases">
        <title>Genomic Encyclopedia of Archaeal and Bacterial Type Strains, Phase II (KMG-II): from individual species to whole genera.</title>
        <authorList>
            <person name="Goeker M."/>
        </authorList>
    </citation>
    <scope>NUCLEOTIDE SEQUENCE [LARGE SCALE GENOMIC DNA]</scope>
    <source>
        <strain evidence="2 3">DSM 13151</strain>
    </source>
</reference>
<dbReference type="Proteomes" id="UP000283805">
    <property type="component" value="Unassembled WGS sequence"/>
</dbReference>
<evidence type="ECO:0000256" key="1">
    <source>
        <dbReference type="SAM" id="Phobius"/>
    </source>
</evidence>
<gene>
    <name evidence="2" type="ORF">ATJ93_4379</name>
</gene>
<feature type="transmembrane region" description="Helical" evidence="1">
    <location>
        <begin position="12"/>
        <end position="33"/>
    </location>
</feature>
<evidence type="ECO:0000313" key="3">
    <source>
        <dbReference type="Proteomes" id="UP000283805"/>
    </source>
</evidence>
<proteinExistence type="predicted"/>
<organism evidence="2 3">
    <name type="scientific">Halopiger aswanensis</name>
    <dbReference type="NCBI Taxonomy" id="148449"/>
    <lineage>
        <taxon>Archaea</taxon>
        <taxon>Methanobacteriati</taxon>
        <taxon>Methanobacteriota</taxon>
        <taxon>Stenosarchaea group</taxon>
        <taxon>Halobacteria</taxon>
        <taxon>Halobacteriales</taxon>
        <taxon>Natrialbaceae</taxon>
        <taxon>Halopiger</taxon>
    </lineage>
</organism>
<protein>
    <submittedName>
        <fullName evidence="2">Uncharacterized protein</fullName>
    </submittedName>
</protein>
<keyword evidence="1" id="KW-0472">Membrane</keyword>
<dbReference type="AlphaFoldDB" id="A0A419VY10"/>
<name>A0A419VY10_9EURY</name>
<evidence type="ECO:0000313" key="2">
    <source>
        <dbReference type="EMBL" id="RKD88064.1"/>
    </source>
</evidence>
<keyword evidence="1" id="KW-0812">Transmembrane</keyword>
<keyword evidence="3" id="KW-1185">Reference proteome</keyword>
<keyword evidence="1" id="KW-1133">Transmembrane helix</keyword>
<dbReference type="GeneID" id="80457795"/>